<dbReference type="AlphaFoldDB" id="A0AAV9QCH3"/>
<evidence type="ECO:0000313" key="1">
    <source>
        <dbReference type="EMBL" id="KAK5538844.1"/>
    </source>
</evidence>
<gene>
    <name evidence="1" type="ORF">LTR25_004388</name>
</gene>
<name>A0AAV9QCH3_9PEZI</name>
<comment type="caution">
    <text evidence="1">The sequence shown here is derived from an EMBL/GenBank/DDBJ whole genome shotgun (WGS) entry which is preliminary data.</text>
</comment>
<keyword evidence="2" id="KW-1185">Reference proteome</keyword>
<evidence type="ECO:0000313" key="2">
    <source>
        <dbReference type="Proteomes" id="UP001345827"/>
    </source>
</evidence>
<reference evidence="1 2" key="1">
    <citation type="submission" date="2023-06" db="EMBL/GenBank/DDBJ databases">
        <title>Black Yeasts Isolated from many extreme environments.</title>
        <authorList>
            <person name="Coleine C."/>
            <person name="Stajich J.E."/>
            <person name="Selbmann L."/>
        </authorList>
    </citation>
    <scope>NUCLEOTIDE SEQUENCE [LARGE SCALE GENOMIC DNA]</scope>
    <source>
        <strain evidence="1 2">CCFEE 5887</strain>
    </source>
</reference>
<dbReference type="Proteomes" id="UP001345827">
    <property type="component" value="Unassembled WGS sequence"/>
</dbReference>
<dbReference type="EMBL" id="JAXLQG010000006">
    <property type="protein sequence ID" value="KAK5538844.1"/>
    <property type="molecule type" value="Genomic_DNA"/>
</dbReference>
<protein>
    <submittedName>
        <fullName evidence="1">Uncharacterized protein</fullName>
    </submittedName>
</protein>
<accession>A0AAV9QCH3</accession>
<sequence>MTTDWGYPEELWQSYCWDSNGYAGSASHIHQDGIKVIKTSWSKFLVKQLDSDSLHPSKSDEWYGYQWYEMCFYVYAVSDGATVVFCINTPPIFRDNLIRALEANKCGLPTDASAFFQATILAEVVKLYDTSIWTLRNHVRQLEKV</sequence>
<proteinExistence type="predicted"/>
<organism evidence="1 2">
    <name type="scientific">Vermiconidia calcicola</name>
    <dbReference type="NCBI Taxonomy" id="1690605"/>
    <lineage>
        <taxon>Eukaryota</taxon>
        <taxon>Fungi</taxon>
        <taxon>Dikarya</taxon>
        <taxon>Ascomycota</taxon>
        <taxon>Pezizomycotina</taxon>
        <taxon>Dothideomycetes</taxon>
        <taxon>Dothideomycetidae</taxon>
        <taxon>Mycosphaerellales</taxon>
        <taxon>Extremaceae</taxon>
        <taxon>Vermiconidia</taxon>
    </lineage>
</organism>